<dbReference type="Proteomes" id="UP000006931">
    <property type="component" value="Chromosome"/>
</dbReference>
<accession>D5AWZ4</accession>
<dbReference type="EMBL" id="CP001584">
    <property type="protein sequence ID" value="ADE29933.1"/>
    <property type="molecule type" value="Genomic_DNA"/>
</dbReference>
<name>D5AWZ4_RICPP</name>
<dbReference type="HOGENOM" id="CLU_3238936_0_0_5"/>
<proteinExistence type="predicted"/>
<sequence>MLGYEFFIDLKLIKYKLIFININKIYNYAFCIFNIYVTKNNMF</sequence>
<evidence type="ECO:0000313" key="2">
    <source>
        <dbReference type="Proteomes" id="UP000006931"/>
    </source>
</evidence>
<protein>
    <submittedName>
        <fullName evidence="1">Uncharacterized protein</fullName>
    </submittedName>
</protein>
<dbReference type="KEGG" id="rpq:rpr22_0430"/>
<gene>
    <name evidence="1" type="ORF">rpr22_0430</name>
</gene>
<organism evidence="1 2">
    <name type="scientific">Rickettsia prowazekii (strain Rp22)</name>
    <dbReference type="NCBI Taxonomy" id="449216"/>
    <lineage>
        <taxon>Bacteria</taxon>
        <taxon>Pseudomonadati</taxon>
        <taxon>Pseudomonadota</taxon>
        <taxon>Alphaproteobacteria</taxon>
        <taxon>Rickettsiales</taxon>
        <taxon>Rickettsiaceae</taxon>
        <taxon>Rickettsieae</taxon>
        <taxon>Rickettsia</taxon>
        <taxon>typhus group</taxon>
    </lineage>
</organism>
<reference evidence="1 2" key="1">
    <citation type="journal article" date="2010" name="Genome Res.">
        <title>Genomic, proteomic, and transcriptomic analysis of virulent and avirulent Rickettsia prowazekii reveals its adaptive mutation capabilities.</title>
        <authorList>
            <person name="Bechah Y."/>
            <person name="El Karkouri K."/>
            <person name="Mediannikov O."/>
            <person name="Leroy Q."/>
            <person name="Pelletier N."/>
            <person name="Robert C."/>
            <person name="Medigue C."/>
            <person name="Mege J.L."/>
            <person name="Raoult D."/>
        </authorList>
    </citation>
    <scope>NUCLEOTIDE SEQUENCE [LARGE SCALE GENOMIC DNA]</scope>
    <source>
        <strain evidence="1 2">Rp22</strain>
    </source>
</reference>
<evidence type="ECO:0000313" key="1">
    <source>
        <dbReference type="EMBL" id="ADE29933.1"/>
    </source>
</evidence>
<dbReference type="AlphaFoldDB" id="D5AWZ4"/>